<name>A0ABU2M368_9ACTN</name>
<gene>
    <name evidence="2" type="ORF">RM479_01450</name>
</gene>
<dbReference type="RefSeq" id="WP_311509862.1">
    <property type="nucleotide sequence ID" value="NZ_JAVREP010000001.1"/>
</dbReference>
<comment type="caution">
    <text evidence="2">The sequence shown here is derived from an EMBL/GenBank/DDBJ whole genome shotgun (WGS) entry which is preliminary data.</text>
</comment>
<evidence type="ECO:0000256" key="1">
    <source>
        <dbReference type="SAM" id="MobiDB-lite"/>
    </source>
</evidence>
<feature type="compositionally biased region" description="Basic residues" evidence="1">
    <location>
        <begin position="14"/>
        <end position="26"/>
    </location>
</feature>
<protein>
    <submittedName>
        <fullName evidence="2">Uncharacterized protein</fullName>
    </submittedName>
</protein>
<dbReference type="Proteomes" id="UP001183390">
    <property type="component" value="Unassembled WGS sequence"/>
</dbReference>
<accession>A0ABU2M368</accession>
<evidence type="ECO:0000313" key="3">
    <source>
        <dbReference type="Proteomes" id="UP001183390"/>
    </source>
</evidence>
<reference evidence="3" key="1">
    <citation type="submission" date="2023-07" db="EMBL/GenBank/DDBJ databases">
        <title>30 novel species of actinomycetes from the DSMZ collection.</title>
        <authorList>
            <person name="Nouioui I."/>
        </authorList>
    </citation>
    <scope>NUCLEOTIDE SEQUENCE [LARGE SCALE GENOMIC DNA]</scope>
    <source>
        <strain evidence="3">DSM 44743</strain>
    </source>
</reference>
<feature type="region of interest" description="Disordered" evidence="1">
    <location>
        <begin position="1"/>
        <end position="32"/>
    </location>
</feature>
<proteinExistence type="predicted"/>
<sequence length="49" mass="5450">MVRGSPQATSGGRRGARSRPPGRRVHGAAQTDLGVAYVQRQIEETRRRY</sequence>
<keyword evidence="3" id="KW-1185">Reference proteome</keyword>
<organism evidence="2 3">
    <name type="scientific">Nocardiopsis lambiniae</name>
    <dbReference type="NCBI Taxonomy" id="3075539"/>
    <lineage>
        <taxon>Bacteria</taxon>
        <taxon>Bacillati</taxon>
        <taxon>Actinomycetota</taxon>
        <taxon>Actinomycetes</taxon>
        <taxon>Streptosporangiales</taxon>
        <taxon>Nocardiopsidaceae</taxon>
        <taxon>Nocardiopsis</taxon>
    </lineage>
</organism>
<evidence type="ECO:0000313" key="2">
    <source>
        <dbReference type="EMBL" id="MDT0327067.1"/>
    </source>
</evidence>
<dbReference type="EMBL" id="JAVREP010000001">
    <property type="protein sequence ID" value="MDT0327067.1"/>
    <property type="molecule type" value="Genomic_DNA"/>
</dbReference>